<keyword evidence="3" id="KW-1185">Reference proteome</keyword>
<accession>B0D6R8</accession>
<gene>
    <name evidence="2" type="ORF">LACBIDRAFT_325941</name>
</gene>
<proteinExistence type="predicted"/>
<feature type="compositionally biased region" description="Gly residues" evidence="1">
    <location>
        <begin position="146"/>
        <end position="161"/>
    </location>
</feature>
<sequence length="179" mass="18956">MFKTWDHIGQFINTGLLALIGPSAGTINYGLFVLSGLSVLGRPLPPHMGEDTCERREELGLTALAPPTQYNTNFVSSQRQRPIEAKSDGGSSHHHLSTSNRRSGNWGNPSGGNPDGSSDKDDGDEYPCRNNHDTQRPSDDGYPVNHGGGGSNPGGGGGGNGPNNNGLYSNSQPRECALW</sequence>
<evidence type="ECO:0000256" key="1">
    <source>
        <dbReference type="SAM" id="MobiDB-lite"/>
    </source>
</evidence>
<feature type="compositionally biased region" description="Low complexity" evidence="1">
    <location>
        <begin position="99"/>
        <end position="108"/>
    </location>
</feature>
<reference evidence="2 3" key="1">
    <citation type="journal article" date="2008" name="Nature">
        <title>The genome of Laccaria bicolor provides insights into mycorrhizal symbiosis.</title>
        <authorList>
            <person name="Martin F."/>
            <person name="Aerts A."/>
            <person name="Ahren D."/>
            <person name="Brun A."/>
            <person name="Danchin E.G.J."/>
            <person name="Duchaussoy F."/>
            <person name="Gibon J."/>
            <person name="Kohler A."/>
            <person name="Lindquist E."/>
            <person name="Pereda V."/>
            <person name="Salamov A."/>
            <person name="Shapiro H.J."/>
            <person name="Wuyts J."/>
            <person name="Blaudez D."/>
            <person name="Buee M."/>
            <person name="Brokstein P."/>
            <person name="Canbaeck B."/>
            <person name="Cohen D."/>
            <person name="Courty P.E."/>
            <person name="Coutinho P.M."/>
            <person name="Delaruelle C."/>
            <person name="Detter J.C."/>
            <person name="Deveau A."/>
            <person name="DiFazio S."/>
            <person name="Duplessis S."/>
            <person name="Fraissinet-Tachet L."/>
            <person name="Lucic E."/>
            <person name="Frey-Klett P."/>
            <person name="Fourrey C."/>
            <person name="Feussner I."/>
            <person name="Gay G."/>
            <person name="Grimwood J."/>
            <person name="Hoegger P.J."/>
            <person name="Jain P."/>
            <person name="Kilaru S."/>
            <person name="Labbe J."/>
            <person name="Lin Y.C."/>
            <person name="Legue V."/>
            <person name="Le Tacon F."/>
            <person name="Marmeisse R."/>
            <person name="Melayah D."/>
            <person name="Montanini B."/>
            <person name="Muratet M."/>
            <person name="Nehls U."/>
            <person name="Niculita-Hirzel H."/>
            <person name="Oudot-Le Secq M.P."/>
            <person name="Peter M."/>
            <person name="Quesneville H."/>
            <person name="Rajashekar B."/>
            <person name="Reich M."/>
            <person name="Rouhier N."/>
            <person name="Schmutz J."/>
            <person name="Yin T."/>
            <person name="Chalot M."/>
            <person name="Henrissat B."/>
            <person name="Kuees U."/>
            <person name="Lucas S."/>
            <person name="Van de Peer Y."/>
            <person name="Podila G.K."/>
            <person name="Polle A."/>
            <person name="Pukkila P.J."/>
            <person name="Richardson P.M."/>
            <person name="Rouze P."/>
            <person name="Sanders I.R."/>
            <person name="Stajich J.E."/>
            <person name="Tunlid A."/>
            <person name="Tuskan G."/>
            <person name="Grigoriev I.V."/>
        </authorList>
    </citation>
    <scope>NUCLEOTIDE SEQUENCE [LARGE SCALE GENOMIC DNA]</scope>
    <source>
        <strain evidence="3">S238N-H82 / ATCC MYA-4686</strain>
    </source>
</reference>
<dbReference type="KEGG" id="lbc:LACBIDRAFT_325941"/>
<dbReference type="Proteomes" id="UP000001194">
    <property type="component" value="Unassembled WGS sequence"/>
</dbReference>
<organism evidence="3">
    <name type="scientific">Laccaria bicolor (strain S238N-H82 / ATCC MYA-4686)</name>
    <name type="common">Bicoloured deceiver</name>
    <name type="synonym">Laccaria laccata var. bicolor</name>
    <dbReference type="NCBI Taxonomy" id="486041"/>
    <lineage>
        <taxon>Eukaryota</taxon>
        <taxon>Fungi</taxon>
        <taxon>Dikarya</taxon>
        <taxon>Basidiomycota</taxon>
        <taxon>Agaricomycotina</taxon>
        <taxon>Agaricomycetes</taxon>
        <taxon>Agaricomycetidae</taxon>
        <taxon>Agaricales</taxon>
        <taxon>Agaricineae</taxon>
        <taxon>Hydnangiaceae</taxon>
        <taxon>Laccaria</taxon>
    </lineage>
</organism>
<feature type="compositionally biased region" description="Basic and acidic residues" evidence="1">
    <location>
        <begin position="126"/>
        <end position="139"/>
    </location>
</feature>
<evidence type="ECO:0000313" key="3">
    <source>
        <dbReference type="Proteomes" id="UP000001194"/>
    </source>
</evidence>
<protein>
    <submittedName>
        <fullName evidence="2">Predicted protein</fullName>
    </submittedName>
</protein>
<evidence type="ECO:0000313" key="2">
    <source>
        <dbReference type="EMBL" id="EDR09524.1"/>
    </source>
</evidence>
<dbReference type="InParanoid" id="B0D6R8"/>
<dbReference type="HOGENOM" id="CLU_1503675_0_0_1"/>
<dbReference type="RefSeq" id="XP_001879873.1">
    <property type="nucleotide sequence ID" value="XM_001879838.1"/>
</dbReference>
<feature type="region of interest" description="Disordered" evidence="1">
    <location>
        <begin position="65"/>
        <end position="179"/>
    </location>
</feature>
<name>B0D6R8_LACBS</name>
<dbReference type="EMBL" id="DS547099">
    <property type="protein sequence ID" value="EDR09524.1"/>
    <property type="molecule type" value="Genomic_DNA"/>
</dbReference>
<dbReference type="GeneID" id="6075488"/>
<feature type="compositionally biased region" description="Polar residues" evidence="1">
    <location>
        <begin position="68"/>
        <end position="80"/>
    </location>
</feature>
<dbReference type="AlphaFoldDB" id="B0D6R8"/>